<sequence length="244" mass="27590">MHPNAARTLHLLYRAENALSPDALLADPFLSSRLAINGAIPVSDLLSENSILSMNADQEELAEACKRSRILSVFPEQINGEYYILPGFYIAPNTLILRQVCSLGSDEELFGYCELLCGNQKDFALVPVNNGMDFYAIFQSSDSCFSFWRALKYVPYKGYYIKSEIYSPSLVRILPQFPISQPISSSQQKHEDQGQKQSSHPSQKGYEIKQKQQYKSPTVQKRVKSQVELTVSINKTNQSKNLMF</sequence>
<feature type="region of interest" description="Disordered" evidence="1">
    <location>
        <begin position="184"/>
        <end position="223"/>
    </location>
</feature>
<organism evidence="2 3">
    <name type="scientific">Tritrichomonas musculus</name>
    <dbReference type="NCBI Taxonomy" id="1915356"/>
    <lineage>
        <taxon>Eukaryota</taxon>
        <taxon>Metamonada</taxon>
        <taxon>Parabasalia</taxon>
        <taxon>Tritrichomonadida</taxon>
        <taxon>Tritrichomonadidae</taxon>
        <taxon>Tritrichomonas</taxon>
    </lineage>
</organism>
<protein>
    <submittedName>
        <fullName evidence="2">Uncharacterized protein</fullName>
    </submittedName>
</protein>
<evidence type="ECO:0000256" key="1">
    <source>
        <dbReference type="SAM" id="MobiDB-lite"/>
    </source>
</evidence>
<name>A0ABR2K5K8_9EUKA</name>
<comment type="caution">
    <text evidence="2">The sequence shown here is derived from an EMBL/GenBank/DDBJ whole genome shotgun (WGS) entry which is preliminary data.</text>
</comment>
<dbReference type="EMBL" id="JAPFFF010000007">
    <property type="protein sequence ID" value="KAK8886344.1"/>
    <property type="molecule type" value="Genomic_DNA"/>
</dbReference>
<proteinExistence type="predicted"/>
<evidence type="ECO:0000313" key="2">
    <source>
        <dbReference type="EMBL" id="KAK8886344.1"/>
    </source>
</evidence>
<gene>
    <name evidence="2" type="ORF">M9Y10_041807</name>
</gene>
<reference evidence="2 3" key="1">
    <citation type="submission" date="2024-04" db="EMBL/GenBank/DDBJ databases">
        <title>Tritrichomonas musculus Genome.</title>
        <authorList>
            <person name="Alves-Ferreira E."/>
            <person name="Grigg M."/>
            <person name="Lorenzi H."/>
            <person name="Galac M."/>
        </authorList>
    </citation>
    <scope>NUCLEOTIDE SEQUENCE [LARGE SCALE GENOMIC DNA]</scope>
    <source>
        <strain evidence="2 3">EAF2021</strain>
    </source>
</reference>
<dbReference type="Proteomes" id="UP001470230">
    <property type="component" value="Unassembled WGS sequence"/>
</dbReference>
<keyword evidence="3" id="KW-1185">Reference proteome</keyword>
<evidence type="ECO:0000313" key="3">
    <source>
        <dbReference type="Proteomes" id="UP001470230"/>
    </source>
</evidence>
<accession>A0ABR2K5K8</accession>